<keyword evidence="3" id="KW-1185">Reference proteome</keyword>
<dbReference type="Pfam" id="PF21834">
    <property type="entry name" value="DUF6894"/>
    <property type="match status" value="1"/>
</dbReference>
<dbReference type="InterPro" id="IPR054189">
    <property type="entry name" value="DUF6894"/>
</dbReference>
<organism evidence="2 3">
    <name type="scientific">Methylobacterium isbiliense</name>
    <dbReference type="NCBI Taxonomy" id="315478"/>
    <lineage>
        <taxon>Bacteria</taxon>
        <taxon>Pseudomonadati</taxon>
        <taxon>Pseudomonadota</taxon>
        <taxon>Alphaproteobacteria</taxon>
        <taxon>Hyphomicrobiales</taxon>
        <taxon>Methylobacteriaceae</taxon>
        <taxon>Methylobacterium</taxon>
    </lineage>
</organism>
<accession>A0ABQ4SIK4</accession>
<gene>
    <name evidence="2" type="ORF">GMJLKIPL_3499</name>
</gene>
<dbReference type="RefSeq" id="WP_238236551.1">
    <property type="nucleotide sequence ID" value="NZ_BPQQ01000040.1"/>
</dbReference>
<reference evidence="2" key="2">
    <citation type="submission" date="2021-08" db="EMBL/GenBank/DDBJ databases">
        <authorList>
            <person name="Tani A."/>
            <person name="Ola A."/>
            <person name="Ogura Y."/>
            <person name="Katsura K."/>
            <person name="Hayashi T."/>
        </authorList>
    </citation>
    <scope>NUCLEOTIDE SEQUENCE</scope>
    <source>
        <strain evidence="2">DSM 17168</strain>
    </source>
</reference>
<name>A0ABQ4SIK4_9HYPH</name>
<comment type="caution">
    <text evidence="2">The sequence shown here is derived from an EMBL/GenBank/DDBJ whole genome shotgun (WGS) entry which is preliminary data.</text>
</comment>
<proteinExistence type="predicted"/>
<reference evidence="2" key="1">
    <citation type="journal article" date="2021" name="Front. Microbiol.">
        <title>Comprehensive Comparative Genomics and Phenotyping of Methylobacterium Species.</title>
        <authorList>
            <person name="Alessa O."/>
            <person name="Ogura Y."/>
            <person name="Fujitani Y."/>
            <person name="Takami H."/>
            <person name="Hayashi T."/>
            <person name="Sahin N."/>
            <person name="Tani A."/>
        </authorList>
    </citation>
    <scope>NUCLEOTIDE SEQUENCE</scope>
    <source>
        <strain evidence="2">DSM 17168</strain>
    </source>
</reference>
<feature type="domain" description="DUF6894" evidence="1">
    <location>
        <begin position="3"/>
        <end position="71"/>
    </location>
</feature>
<dbReference type="EMBL" id="BPQQ01000040">
    <property type="protein sequence ID" value="GJE01565.1"/>
    <property type="molecule type" value="Genomic_DNA"/>
</dbReference>
<dbReference type="Proteomes" id="UP001055153">
    <property type="component" value="Unassembled WGS sequence"/>
</dbReference>
<evidence type="ECO:0000313" key="3">
    <source>
        <dbReference type="Proteomes" id="UP001055153"/>
    </source>
</evidence>
<protein>
    <recommendedName>
        <fullName evidence="1">DUF6894 domain-containing protein</fullName>
    </recommendedName>
</protein>
<evidence type="ECO:0000259" key="1">
    <source>
        <dbReference type="Pfam" id="PF21834"/>
    </source>
</evidence>
<sequence length="86" mass="9358">MHRFYFHALVGEDIVTDLAGEAFPDPEQAWHASRAVVAAMMSEPRTRDRLMEASLVVTDESGEVVFDLPFAEGLPLAAEPEALSAA</sequence>
<evidence type="ECO:0000313" key="2">
    <source>
        <dbReference type="EMBL" id="GJE01565.1"/>
    </source>
</evidence>